<dbReference type="PANTHER" id="PTHR44825">
    <property type="match status" value="1"/>
</dbReference>
<dbReference type="SUPFAM" id="SSF48452">
    <property type="entry name" value="TPR-like"/>
    <property type="match status" value="1"/>
</dbReference>
<dbReference type="PANTHER" id="PTHR44825:SF1">
    <property type="entry name" value="DNAJ HOMOLOG SUBFAMILY C MEMBER 4"/>
    <property type="match status" value="1"/>
</dbReference>
<evidence type="ECO:0000313" key="2">
    <source>
        <dbReference type="EMBL" id="PVY42733.1"/>
    </source>
</evidence>
<dbReference type="PROSITE" id="PS50076">
    <property type="entry name" value="DNAJ_2"/>
    <property type="match status" value="1"/>
</dbReference>
<keyword evidence="3" id="KW-1185">Reference proteome</keyword>
<dbReference type="CDD" id="cd06257">
    <property type="entry name" value="DnaJ"/>
    <property type="match status" value="1"/>
</dbReference>
<dbReference type="InterPro" id="IPR011990">
    <property type="entry name" value="TPR-like_helical_dom_sf"/>
</dbReference>
<dbReference type="SMART" id="SM00271">
    <property type="entry name" value="DnaJ"/>
    <property type="match status" value="1"/>
</dbReference>
<dbReference type="RefSeq" id="WP_116883647.1">
    <property type="nucleotide sequence ID" value="NZ_JBNPME010000014.1"/>
</dbReference>
<dbReference type="EMBL" id="QEKH01000010">
    <property type="protein sequence ID" value="PVY42733.1"/>
    <property type="molecule type" value="Genomic_DNA"/>
</dbReference>
<dbReference type="Gene3D" id="1.10.287.110">
    <property type="entry name" value="DnaJ domain"/>
    <property type="match status" value="1"/>
</dbReference>
<dbReference type="Pfam" id="PF00226">
    <property type="entry name" value="DnaJ"/>
    <property type="match status" value="1"/>
</dbReference>
<comment type="caution">
    <text evidence="2">The sequence shown here is derived from an EMBL/GenBank/DDBJ whole genome shotgun (WGS) entry which is preliminary data.</text>
</comment>
<dbReference type="Proteomes" id="UP000245959">
    <property type="component" value="Unassembled WGS sequence"/>
</dbReference>
<dbReference type="InterPro" id="IPR052763">
    <property type="entry name" value="DnaJ_C4"/>
</dbReference>
<dbReference type="PRINTS" id="PR00625">
    <property type="entry name" value="JDOMAIN"/>
</dbReference>
<dbReference type="InterPro" id="IPR018253">
    <property type="entry name" value="DnaJ_domain_CS"/>
</dbReference>
<evidence type="ECO:0000313" key="3">
    <source>
        <dbReference type="Proteomes" id="UP000245959"/>
    </source>
</evidence>
<dbReference type="GeneID" id="78294956"/>
<dbReference type="AlphaFoldDB" id="A0A2U1B248"/>
<reference evidence="2 3" key="1">
    <citation type="submission" date="2018-04" db="EMBL/GenBank/DDBJ databases">
        <title>Genomic Encyclopedia of Type Strains, Phase IV (KMG-IV): sequencing the most valuable type-strain genomes for metagenomic binning, comparative biology and taxonomic classification.</title>
        <authorList>
            <person name="Goeker M."/>
        </authorList>
    </citation>
    <scope>NUCLEOTIDE SEQUENCE [LARGE SCALE GENOMIC DNA]</scope>
    <source>
        <strain evidence="2 3">DSM 14823</strain>
    </source>
</reference>
<gene>
    <name evidence="2" type="ORF">C8D82_11041</name>
</gene>
<dbReference type="SUPFAM" id="SSF46565">
    <property type="entry name" value="Chaperone J-domain"/>
    <property type="match status" value="1"/>
</dbReference>
<sequence length="261" mass="30838">MTGDLYQILGVPSTADFAAIKRAYYRRAKECHPDRFQNSPVKTREFQILVEAFDTLSDGLKRRRYDISRLDEEEQLRTRQLRKQQPVMDSEADDILEELIVGNDAPPETSLATLLADLEKTEIFMKYREGRDHLDHRRNEAAEECFRFIVARAPQNIVFRVYLARVIARSDRYWPSVYHYKLALQFGARRRPQQLLLGVRKEMDQLRRRLRPVWSRVRDCFVGKPVEFIPDPADEMIAQLNRSLNRAARELSSSEERRRLK</sequence>
<dbReference type="InterPro" id="IPR036869">
    <property type="entry name" value="J_dom_sf"/>
</dbReference>
<protein>
    <submittedName>
        <fullName evidence="2">DnaJ-like protein</fullName>
    </submittedName>
</protein>
<dbReference type="PROSITE" id="PS00636">
    <property type="entry name" value="DNAJ_1"/>
    <property type="match status" value="1"/>
</dbReference>
<feature type="domain" description="J" evidence="1">
    <location>
        <begin position="4"/>
        <end position="69"/>
    </location>
</feature>
<name>A0A2U1B248_9BACT</name>
<evidence type="ECO:0000259" key="1">
    <source>
        <dbReference type="PROSITE" id="PS50076"/>
    </source>
</evidence>
<organism evidence="2 3">
    <name type="scientific">Victivallis vadensis</name>
    <dbReference type="NCBI Taxonomy" id="172901"/>
    <lineage>
        <taxon>Bacteria</taxon>
        <taxon>Pseudomonadati</taxon>
        <taxon>Lentisphaerota</taxon>
        <taxon>Lentisphaeria</taxon>
        <taxon>Victivallales</taxon>
        <taxon>Victivallaceae</taxon>
        <taxon>Victivallis</taxon>
    </lineage>
</organism>
<dbReference type="InterPro" id="IPR001623">
    <property type="entry name" value="DnaJ_domain"/>
</dbReference>
<accession>A0A2U1B248</accession>
<proteinExistence type="predicted"/>